<reference evidence="4" key="1">
    <citation type="submission" date="2021-03" db="EMBL/GenBank/DDBJ databases">
        <title>novel species isolated from a fishpond in China.</title>
        <authorList>
            <person name="Lu H."/>
            <person name="Cai Z."/>
        </authorList>
    </citation>
    <scope>NUCLEOTIDE SEQUENCE</scope>
    <source>
        <strain evidence="4">JCM 30855</strain>
    </source>
</reference>
<dbReference type="Proteomes" id="UP000664654">
    <property type="component" value="Unassembled WGS sequence"/>
</dbReference>
<dbReference type="RefSeq" id="WP_206573145.1">
    <property type="nucleotide sequence ID" value="NZ_JAFKCV010000003.1"/>
</dbReference>
<dbReference type="GO" id="GO:0016491">
    <property type="term" value="F:oxidoreductase activity"/>
    <property type="evidence" value="ECO:0007669"/>
    <property type="project" value="UniProtKB-KW"/>
</dbReference>
<dbReference type="InterPro" id="IPR002347">
    <property type="entry name" value="SDR_fam"/>
</dbReference>
<dbReference type="AlphaFoldDB" id="A0A939DM70"/>
<dbReference type="GO" id="GO:0016020">
    <property type="term" value="C:membrane"/>
    <property type="evidence" value="ECO:0007669"/>
    <property type="project" value="TreeGrafter"/>
</dbReference>
<dbReference type="Gene3D" id="3.40.50.720">
    <property type="entry name" value="NAD(P)-binding Rossmann-like Domain"/>
    <property type="match status" value="1"/>
</dbReference>
<keyword evidence="2" id="KW-0560">Oxidoreductase</keyword>
<dbReference type="PANTHER" id="PTHR44196">
    <property type="entry name" value="DEHYDROGENASE/REDUCTASE SDR FAMILY MEMBER 7B"/>
    <property type="match status" value="1"/>
</dbReference>
<protein>
    <submittedName>
        <fullName evidence="4">SDR family NAD(P)-dependent oxidoreductase</fullName>
    </submittedName>
</protein>
<comment type="caution">
    <text evidence="4">The sequence shown here is derived from an EMBL/GenBank/DDBJ whole genome shotgun (WGS) entry which is preliminary data.</text>
</comment>
<proteinExistence type="inferred from homology"/>
<dbReference type="EMBL" id="JAFKCV010000003">
    <property type="protein sequence ID" value="MBN7825038.1"/>
    <property type="molecule type" value="Genomic_DNA"/>
</dbReference>
<evidence type="ECO:0000256" key="3">
    <source>
        <dbReference type="RuleBase" id="RU000363"/>
    </source>
</evidence>
<sequence>MSQYILITGGAHGLGLALAKVHARRGDQIFILDINPENGQQAVRTLNALGGHSRFIQTDLTSAQACRQAIDEVISTWSHIDRLYNNAGIAGRICKLEQQQDEDWQQVFELNLFAQARLTRLLLPQLRQSAKAHVTNIASMAGLLCGSHTSIYSASKAAVIALSEVLQQELGKEKIGVTVACPAFFQTALAHSIPKQDAKARLAVEKLMQRSPLNADEVATIIIEASDQGQFLCLPHRRERWMWYLKRLHPGALYSLMRKL</sequence>
<organism evidence="4 5">
    <name type="scientific">Bowmanella dokdonensis</name>
    <dbReference type="NCBI Taxonomy" id="751969"/>
    <lineage>
        <taxon>Bacteria</taxon>
        <taxon>Pseudomonadati</taxon>
        <taxon>Pseudomonadota</taxon>
        <taxon>Gammaproteobacteria</taxon>
        <taxon>Alteromonadales</taxon>
        <taxon>Alteromonadaceae</taxon>
        <taxon>Bowmanella</taxon>
    </lineage>
</organism>
<dbReference type="PANTHER" id="PTHR44196:SF1">
    <property type="entry name" value="DEHYDROGENASE_REDUCTASE SDR FAMILY MEMBER 7B"/>
    <property type="match status" value="1"/>
</dbReference>
<dbReference type="PRINTS" id="PR00080">
    <property type="entry name" value="SDRFAMILY"/>
</dbReference>
<dbReference type="PRINTS" id="PR00081">
    <property type="entry name" value="GDHRDH"/>
</dbReference>
<keyword evidence="5" id="KW-1185">Reference proteome</keyword>
<gene>
    <name evidence="4" type="ORF">J0A66_07365</name>
</gene>
<accession>A0A939DM70</accession>
<evidence type="ECO:0000256" key="1">
    <source>
        <dbReference type="ARBA" id="ARBA00006484"/>
    </source>
</evidence>
<evidence type="ECO:0000313" key="4">
    <source>
        <dbReference type="EMBL" id="MBN7825038.1"/>
    </source>
</evidence>
<dbReference type="PROSITE" id="PS00061">
    <property type="entry name" value="ADH_SHORT"/>
    <property type="match status" value="1"/>
</dbReference>
<dbReference type="Pfam" id="PF00106">
    <property type="entry name" value="adh_short"/>
    <property type="match status" value="1"/>
</dbReference>
<name>A0A939DM70_9ALTE</name>
<comment type="similarity">
    <text evidence="1 3">Belongs to the short-chain dehydrogenases/reductases (SDR) family.</text>
</comment>
<dbReference type="CDD" id="cd05233">
    <property type="entry name" value="SDR_c"/>
    <property type="match status" value="1"/>
</dbReference>
<evidence type="ECO:0000256" key="2">
    <source>
        <dbReference type="ARBA" id="ARBA00023002"/>
    </source>
</evidence>
<dbReference type="SUPFAM" id="SSF51735">
    <property type="entry name" value="NAD(P)-binding Rossmann-fold domains"/>
    <property type="match status" value="1"/>
</dbReference>
<evidence type="ECO:0000313" key="5">
    <source>
        <dbReference type="Proteomes" id="UP000664654"/>
    </source>
</evidence>
<dbReference type="InterPro" id="IPR036291">
    <property type="entry name" value="NAD(P)-bd_dom_sf"/>
</dbReference>
<dbReference type="InterPro" id="IPR020904">
    <property type="entry name" value="Sc_DH/Rdtase_CS"/>
</dbReference>